<comment type="caution">
    <text evidence="1">The sequence shown here is derived from an EMBL/GenBank/DDBJ whole genome shotgun (WGS) entry which is preliminary data.</text>
</comment>
<evidence type="ECO:0000313" key="1">
    <source>
        <dbReference type="EMBL" id="MDQ0688930.1"/>
    </source>
</evidence>
<dbReference type="EMBL" id="JAUSYA010000001">
    <property type="protein sequence ID" value="MDQ0688930.1"/>
    <property type="molecule type" value="Genomic_DNA"/>
</dbReference>
<gene>
    <name evidence="1" type="ORF">QFZ56_007893</name>
</gene>
<proteinExistence type="predicted"/>
<accession>A0ABU0QE39</accession>
<name>A0ABU0QE39_STRAH</name>
<keyword evidence="2" id="KW-1185">Reference proteome</keyword>
<organism evidence="1 2">
    <name type="scientific">Streptomyces achromogenes</name>
    <dbReference type="NCBI Taxonomy" id="67255"/>
    <lineage>
        <taxon>Bacteria</taxon>
        <taxon>Bacillati</taxon>
        <taxon>Actinomycetota</taxon>
        <taxon>Actinomycetes</taxon>
        <taxon>Kitasatosporales</taxon>
        <taxon>Streptomycetaceae</taxon>
        <taxon>Streptomyces</taxon>
    </lineage>
</organism>
<protein>
    <submittedName>
        <fullName evidence="1">Uncharacterized protein</fullName>
    </submittedName>
</protein>
<dbReference type="Proteomes" id="UP001243364">
    <property type="component" value="Unassembled WGS sequence"/>
</dbReference>
<evidence type="ECO:0000313" key="2">
    <source>
        <dbReference type="Proteomes" id="UP001243364"/>
    </source>
</evidence>
<reference evidence="1 2" key="1">
    <citation type="submission" date="2023-07" db="EMBL/GenBank/DDBJ databases">
        <title>Comparative genomics of wheat-associated soil bacteria to identify genetic determinants of phenazine resistance.</title>
        <authorList>
            <person name="Mouncey N."/>
        </authorList>
    </citation>
    <scope>NUCLEOTIDE SEQUENCE [LARGE SCALE GENOMIC DNA]</scope>
    <source>
        <strain evidence="1 2">W4I19-2</strain>
    </source>
</reference>
<sequence length="114" mass="12870">MTWTAGLGSLGDPPRSRWTLRCGGPLRFVPGVDGADANGQTIPAFPLRVGVGWPLALERTPPLWQEGDDREARWRDKWLNTPMRLVFTCRRDGFAPWVVPYEVDVPQAPRVRTM</sequence>